<protein>
    <submittedName>
        <fullName evidence="7">G protein-coupled receptor 137C</fullName>
    </submittedName>
</protein>
<accession>A0A8D0BR50</accession>
<dbReference type="PANTHER" id="PTHR15146:SF1">
    <property type="entry name" value="INTEGRAL MEMBRANE PROTEIN GPR137C"/>
    <property type="match status" value="1"/>
</dbReference>
<keyword evidence="4 6" id="KW-0472">Membrane</keyword>
<sequence>MGLPPRWGSPSPSSPGLPFPLELGLSLLHTLLYAGLFLFTYLQLWLLFCYREKRLSYRSVCLFLCLLWAALRTLLFACYLQGALLQAGGGAPRLQPFPHWLLFCFPVCLLFATLCLLVLYFAEVIFKVKCAAEFNKYKGLLYVGSVFTSLLFVFVNLTCALLARNDVPEEQLRWTVFTRALVNDTLFILSAILLACCMCKLSKMSSANVYLESKGTSVCQALLVGSVIILLYSSRAFYNLVAVAISPDHVPSPFNHGWDNLSDKVRGEEISSEEYVVFGVVLFLWEFVPITFVVLFFRAQKLSQNLAPAGMINSHSYSSRAYFFDNPRRYDSDDDLPRLGGGSLATPQSSGWYGSLTGSDSCVTIPPLTAPTIDVAPLLFAHGSLESRSLHSSHLMLQN</sequence>
<evidence type="ECO:0000256" key="6">
    <source>
        <dbReference type="SAM" id="Phobius"/>
    </source>
</evidence>
<keyword evidence="5" id="KW-0458">Lysosome</keyword>
<reference evidence="7" key="1">
    <citation type="submission" date="2025-08" db="UniProtKB">
        <authorList>
            <consortium name="Ensembl"/>
        </authorList>
    </citation>
    <scope>IDENTIFICATION</scope>
</reference>
<evidence type="ECO:0000256" key="5">
    <source>
        <dbReference type="ARBA" id="ARBA00023228"/>
    </source>
</evidence>
<dbReference type="PANTHER" id="PTHR15146">
    <property type="entry name" value="INTEGRAL MEMBRANE PROTEIN GPR137"/>
    <property type="match status" value="1"/>
</dbReference>
<keyword evidence="8" id="KW-1185">Reference proteome</keyword>
<dbReference type="AlphaFoldDB" id="A0A8D0BR50"/>
<feature type="transmembrane region" description="Helical" evidence="6">
    <location>
        <begin position="27"/>
        <end position="48"/>
    </location>
</feature>
<evidence type="ECO:0000256" key="2">
    <source>
        <dbReference type="ARBA" id="ARBA00022692"/>
    </source>
</evidence>
<evidence type="ECO:0000256" key="1">
    <source>
        <dbReference type="ARBA" id="ARBA00004155"/>
    </source>
</evidence>
<feature type="transmembrane region" description="Helical" evidence="6">
    <location>
        <begin position="218"/>
        <end position="238"/>
    </location>
</feature>
<dbReference type="InterPro" id="IPR029723">
    <property type="entry name" value="GPR137"/>
</dbReference>
<feature type="transmembrane region" description="Helical" evidence="6">
    <location>
        <begin position="140"/>
        <end position="164"/>
    </location>
</feature>
<feature type="transmembrane region" description="Helical" evidence="6">
    <location>
        <begin position="60"/>
        <end position="80"/>
    </location>
</feature>
<comment type="subcellular location">
    <subcellularLocation>
        <location evidence="1">Lysosome membrane</location>
        <topology evidence="1">Multi-pass membrane protein</topology>
    </subcellularLocation>
</comment>
<reference evidence="7" key="2">
    <citation type="submission" date="2025-09" db="UniProtKB">
        <authorList>
            <consortium name="Ensembl"/>
        </authorList>
    </citation>
    <scope>IDENTIFICATION</scope>
</reference>
<dbReference type="GO" id="GO:1904263">
    <property type="term" value="P:positive regulation of TORC1 signaling"/>
    <property type="evidence" value="ECO:0007669"/>
    <property type="project" value="TreeGrafter"/>
</dbReference>
<keyword evidence="2 6" id="KW-0812">Transmembrane</keyword>
<organism evidence="7 8">
    <name type="scientific">Salvator merianae</name>
    <name type="common">Argentine black and white tegu</name>
    <name type="synonym">Tupinambis merianae</name>
    <dbReference type="NCBI Taxonomy" id="96440"/>
    <lineage>
        <taxon>Eukaryota</taxon>
        <taxon>Metazoa</taxon>
        <taxon>Chordata</taxon>
        <taxon>Craniata</taxon>
        <taxon>Vertebrata</taxon>
        <taxon>Euteleostomi</taxon>
        <taxon>Lepidosauria</taxon>
        <taxon>Squamata</taxon>
        <taxon>Bifurcata</taxon>
        <taxon>Unidentata</taxon>
        <taxon>Episquamata</taxon>
        <taxon>Laterata</taxon>
        <taxon>Teiioidea</taxon>
        <taxon>Teiidae</taxon>
        <taxon>Salvator</taxon>
    </lineage>
</organism>
<dbReference type="OMA" id="CCMCKLS"/>
<dbReference type="Ensembl" id="ENSSMRT00000014053.1">
    <property type="protein sequence ID" value="ENSSMRP00000012061.1"/>
    <property type="gene ID" value="ENSSMRG00000009440.1"/>
</dbReference>
<feature type="transmembrane region" description="Helical" evidence="6">
    <location>
        <begin position="176"/>
        <end position="197"/>
    </location>
</feature>
<dbReference type="GeneTree" id="ENSGT00940000153986"/>
<evidence type="ECO:0000313" key="7">
    <source>
        <dbReference type="Ensembl" id="ENSSMRP00000012061.1"/>
    </source>
</evidence>
<feature type="transmembrane region" description="Helical" evidence="6">
    <location>
        <begin position="100"/>
        <end position="120"/>
    </location>
</feature>
<name>A0A8D0BR50_SALMN</name>
<dbReference type="Proteomes" id="UP000694421">
    <property type="component" value="Unplaced"/>
</dbReference>
<evidence type="ECO:0000256" key="3">
    <source>
        <dbReference type="ARBA" id="ARBA00022989"/>
    </source>
</evidence>
<evidence type="ECO:0000256" key="4">
    <source>
        <dbReference type="ARBA" id="ARBA00023136"/>
    </source>
</evidence>
<proteinExistence type="predicted"/>
<evidence type="ECO:0000313" key="8">
    <source>
        <dbReference type="Proteomes" id="UP000694421"/>
    </source>
</evidence>
<feature type="transmembrane region" description="Helical" evidence="6">
    <location>
        <begin position="275"/>
        <end position="297"/>
    </location>
</feature>
<dbReference type="GO" id="GO:0005765">
    <property type="term" value="C:lysosomal membrane"/>
    <property type="evidence" value="ECO:0007669"/>
    <property type="project" value="UniProtKB-SubCell"/>
</dbReference>
<keyword evidence="3 6" id="KW-1133">Transmembrane helix</keyword>